<proteinExistence type="predicted"/>
<comment type="caution">
    <text evidence="2">The sequence shown here is derived from an EMBL/GenBank/DDBJ whole genome shotgun (WGS) entry which is preliminary data.</text>
</comment>
<protein>
    <submittedName>
        <fullName evidence="2">Uncharacterized protein</fullName>
    </submittedName>
</protein>
<reference evidence="2" key="1">
    <citation type="submission" date="2023-03" db="EMBL/GenBank/DDBJ databases">
        <title>Massive genome expansion in bonnet fungi (Mycena s.s.) driven by repeated elements and novel gene families across ecological guilds.</title>
        <authorList>
            <consortium name="Lawrence Berkeley National Laboratory"/>
            <person name="Harder C.B."/>
            <person name="Miyauchi S."/>
            <person name="Viragh M."/>
            <person name="Kuo A."/>
            <person name="Thoen E."/>
            <person name="Andreopoulos B."/>
            <person name="Lu D."/>
            <person name="Skrede I."/>
            <person name="Drula E."/>
            <person name="Henrissat B."/>
            <person name="Morin E."/>
            <person name="Kohler A."/>
            <person name="Barry K."/>
            <person name="LaButti K."/>
            <person name="Morin E."/>
            <person name="Salamov A."/>
            <person name="Lipzen A."/>
            <person name="Mereny Z."/>
            <person name="Hegedus B."/>
            <person name="Baldrian P."/>
            <person name="Stursova M."/>
            <person name="Weitz H."/>
            <person name="Taylor A."/>
            <person name="Grigoriev I.V."/>
            <person name="Nagy L.G."/>
            <person name="Martin F."/>
            <person name="Kauserud H."/>
        </authorList>
    </citation>
    <scope>NUCLEOTIDE SEQUENCE</scope>
    <source>
        <strain evidence="2">CBHHK067</strain>
    </source>
</reference>
<sequence>ISAITAGHTKRITTNAIMLTAYVKYKLPDHFPWIVSCICYVSCMALVSIIRYVLISENKRRDAEP</sequence>
<feature type="non-terminal residue" evidence="2">
    <location>
        <position position="1"/>
    </location>
</feature>
<dbReference type="AlphaFoldDB" id="A0AAD7MAR8"/>
<keyword evidence="3" id="KW-1185">Reference proteome</keyword>
<feature type="transmembrane region" description="Helical" evidence="1">
    <location>
        <begin position="33"/>
        <end position="54"/>
    </location>
</feature>
<dbReference type="Proteomes" id="UP001221757">
    <property type="component" value="Unassembled WGS sequence"/>
</dbReference>
<name>A0AAD7MAR8_MYCRO</name>
<dbReference type="EMBL" id="JARKIE010000004">
    <property type="protein sequence ID" value="KAJ7708130.1"/>
    <property type="molecule type" value="Genomic_DNA"/>
</dbReference>
<organism evidence="2 3">
    <name type="scientific">Mycena rosella</name>
    <name type="common">Pink bonnet</name>
    <name type="synonym">Agaricus rosellus</name>
    <dbReference type="NCBI Taxonomy" id="1033263"/>
    <lineage>
        <taxon>Eukaryota</taxon>
        <taxon>Fungi</taxon>
        <taxon>Dikarya</taxon>
        <taxon>Basidiomycota</taxon>
        <taxon>Agaricomycotina</taxon>
        <taxon>Agaricomycetes</taxon>
        <taxon>Agaricomycetidae</taxon>
        <taxon>Agaricales</taxon>
        <taxon>Marasmiineae</taxon>
        <taxon>Mycenaceae</taxon>
        <taxon>Mycena</taxon>
    </lineage>
</organism>
<evidence type="ECO:0000256" key="1">
    <source>
        <dbReference type="SAM" id="Phobius"/>
    </source>
</evidence>
<keyword evidence="1" id="KW-1133">Transmembrane helix</keyword>
<feature type="non-terminal residue" evidence="2">
    <location>
        <position position="65"/>
    </location>
</feature>
<evidence type="ECO:0000313" key="2">
    <source>
        <dbReference type="EMBL" id="KAJ7708130.1"/>
    </source>
</evidence>
<keyword evidence="1" id="KW-0472">Membrane</keyword>
<accession>A0AAD7MAR8</accession>
<evidence type="ECO:0000313" key="3">
    <source>
        <dbReference type="Proteomes" id="UP001221757"/>
    </source>
</evidence>
<keyword evidence="1" id="KW-0812">Transmembrane</keyword>
<gene>
    <name evidence="2" type="ORF">B0H17DRAFT_887494</name>
</gene>